<dbReference type="OrthoDB" id="9785768at2"/>
<dbReference type="CDD" id="cd00829">
    <property type="entry name" value="SCP-x_thiolase"/>
    <property type="match status" value="1"/>
</dbReference>
<proteinExistence type="predicted"/>
<dbReference type="InterPro" id="IPR055140">
    <property type="entry name" value="Thiolase_C_2"/>
</dbReference>
<organism evidence="3 4">
    <name type="scientific">Streptomyces viridochromogenes</name>
    <dbReference type="NCBI Taxonomy" id="1938"/>
    <lineage>
        <taxon>Bacteria</taxon>
        <taxon>Bacillati</taxon>
        <taxon>Actinomycetota</taxon>
        <taxon>Actinomycetes</taxon>
        <taxon>Kitasatosporales</taxon>
        <taxon>Streptomycetaceae</taxon>
        <taxon>Streptomyces</taxon>
    </lineage>
</organism>
<feature type="domain" description="Thiolase N-terminal" evidence="1">
    <location>
        <begin position="22"/>
        <end position="111"/>
    </location>
</feature>
<dbReference type="SUPFAM" id="SSF53901">
    <property type="entry name" value="Thiolase-like"/>
    <property type="match status" value="2"/>
</dbReference>
<dbReference type="AlphaFoldDB" id="A0A0J7Z6G8"/>
<dbReference type="Proteomes" id="UP000037432">
    <property type="component" value="Unassembled WGS sequence"/>
</dbReference>
<evidence type="ECO:0000259" key="2">
    <source>
        <dbReference type="Pfam" id="PF22691"/>
    </source>
</evidence>
<evidence type="ECO:0000313" key="3">
    <source>
        <dbReference type="EMBL" id="KMS71057.1"/>
    </source>
</evidence>
<gene>
    <name evidence="3" type="ORF">ACM01_29175</name>
</gene>
<sequence length="396" mass="41226">MTTEVAVLGVGMHPWGKWGRSFVEYGAVAARAALADAGLEWRDIGAIVGADTVRGGYPGYVAGATFAKALGWQGARVTSVYAACASGAQAVNTARAQILAGLADVVLVVGADAAPKGFFRPAGGDRPDDPDWLRFRVLGATNPAYFGLYARRRMAVHGDTPEDFAQVKVKNAALGALNPYARYRKPVTAEEVAASAVVADPLRLLDICATSDGGAALVLAGMEFARRHGAREPVRIRAVSTVTPRYPSTVLDLPDIATDSAAAMQPEGGTFRESIGRAAYEEAGIGPDDLSFAEVYDLSTALELQWYEDLGLCGRGEAVKLLREGSTALGGHIPVNVSGGLASFGEAVPAQAIAQVCELTWQLRGDAGDRQVAGARVGIAANQGLFGHGSAVVAMR</sequence>
<dbReference type="Gene3D" id="3.40.47.10">
    <property type="match status" value="1"/>
</dbReference>
<reference evidence="3 4" key="1">
    <citation type="submission" date="2015-06" db="EMBL/GenBank/DDBJ databases">
        <authorList>
            <person name="Ju K.-S."/>
            <person name="Doroghazi J.R."/>
            <person name="Metcalf W.W."/>
        </authorList>
    </citation>
    <scope>NUCLEOTIDE SEQUENCE [LARGE SCALE GENOMIC DNA]</scope>
    <source>
        <strain evidence="3 4">NRRL 3414</strain>
    </source>
</reference>
<protein>
    <submittedName>
        <fullName evidence="3">Lipid-transfer protein</fullName>
    </submittedName>
</protein>
<dbReference type="PANTHER" id="PTHR42870">
    <property type="entry name" value="ACETYL-COA C-ACETYLTRANSFERASE"/>
    <property type="match status" value="1"/>
</dbReference>
<dbReference type="InterPro" id="IPR020616">
    <property type="entry name" value="Thiolase_N"/>
</dbReference>
<dbReference type="Pfam" id="PF00108">
    <property type="entry name" value="Thiolase_N"/>
    <property type="match status" value="1"/>
</dbReference>
<dbReference type="InterPro" id="IPR016039">
    <property type="entry name" value="Thiolase-like"/>
</dbReference>
<dbReference type="PIRSF" id="PIRSF000429">
    <property type="entry name" value="Ac-CoA_Ac_transf"/>
    <property type="match status" value="1"/>
</dbReference>
<dbReference type="EMBL" id="LFNT01000041">
    <property type="protein sequence ID" value="KMS71057.1"/>
    <property type="molecule type" value="Genomic_DNA"/>
</dbReference>
<dbReference type="GO" id="GO:0016747">
    <property type="term" value="F:acyltransferase activity, transferring groups other than amino-acyl groups"/>
    <property type="evidence" value="ECO:0007669"/>
    <property type="project" value="InterPro"/>
</dbReference>
<dbReference type="NCBIfam" id="NF004715">
    <property type="entry name" value="PRK06059.1"/>
    <property type="match status" value="1"/>
</dbReference>
<evidence type="ECO:0000313" key="4">
    <source>
        <dbReference type="Proteomes" id="UP000037432"/>
    </source>
</evidence>
<name>A0A0J7Z6G8_STRVR</name>
<evidence type="ECO:0000259" key="1">
    <source>
        <dbReference type="Pfam" id="PF00108"/>
    </source>
</evidence>
<accession>A0A0J7Z6G8</accession>
<dbReference type="InterPro" id="IPR002155">
    <property type="entry name" value="Thiolase"/>
</dbReference>
<comment type="caution">
    <text evidence="3">The sequence shown here is derived from an EMBL/GenBank/DDBJ whole genome shotgun (WGS) entry which is preliminary data.</text>
</comment>
<dbReference type="RefSeq" id="WP_048584387.1">
    <property type="nucleotide sequence ID" value="NZ_LFNT01000041.1"/>
</dbReference>
<dbReference type="PATRIC" id="fig|1938.3.peg.5567"/>
<dbReference type="PANTHER" id="PTHR42870:SF1">
    <property type="entry name" value="NON-SPECIFIC LIPID-TRANSFER PROTEIN-LIKE 2"/>
    <property type="match status" value="1"/>
</dbReference>
<feature type="domain" description="Thiolase C-terminal" evidence="2">
    <location>
        <begin position="276"/>
        <end position="392"/>
    </location>
</feature>
<dbReference type="Pfam" id="PF22691">
    <property type="entry name" value="Thiolase_C_1"/>
    <property type="match status" value="1"/>
</dbReference>